<evidence type="ECO:0000313" key="6">
    <source>
        <dbReference type="Proteomes" id="UP000800235"/>
    </source>
</evidence>
<feature type="region of interest" description="Disordered" evidence="3">
    <location>
        <begin position="158"/>
        <end position="345"/>
    </location>
</feature>
<evidence type="ECO:0000256" key="3">
    <source>
        <dbReference type="SAM" id="MobiDB-lite"/>
    </source>
</evidence>
<feature type="region of interest" description="Disordered" evidence="3">
    <location>
        <begin position="538"/>
        <end position="864"/>
    </location>
</feature>
<accession>A0A9P4NZE1</accession>
<feature type="compositionally biased region" description="Basic and acidic residues" evidence="3">
    <location>
        <begin position="1416"/>
        <end position="1425"/>
    </location>
</feature>
<dbReference type="GO" id="GO:0051301">
    <property type="term" value="P:cell division"/>
    <property type="evidence" value="ECO:0007669"/>
    <property type="project" value="UniProtKB-KW"/>
</dbReference>
<feature type="compositionally biased region" description="Polar residues" evidence="3">
    <location>
        <begin position="710"/>
        <end position="723"/>
    </location>
</feature>
<feature type="compositionally biased region" description="Low complexity" evidence="3">
    <location>
        <begin position="216"/>
        <end position="232"/>
    </location>
</feature>
<dbReference type="SMART" id="SM00233">
    <property type="entry name" value="PH"/>
    <property type="match status" value="1"/>
</dbReference>
<comment type="caution">
    <text evidence="5">The sequence shown here is derived from an EMBL/GenBank/DDBJ whole genome shotgun (WGS) entry which is preliminary data.</text>
</comment>
<feature type="compositionally biased region" description="Basic and acidic residues" evidence="3">
    <location>
        <begin position="590"/>
        <end position="611"/>
    </location>
</feature>
<sequence length="1512" mass="167747">MAPEAVQPLRINKSTPSTSPVKANGSAIPRPLTELSPMERRRNSPSYNQITKQMILNRDSSPFDPSPSPGANSPRDFWKGQTSPSRFSSENNSFLEREREQSPSVAKRRSIEKLMQASRVKNSSMFAREQKNEYDPTSVPVVERPLAANRPLSVQVQGNAYGGRGIEGLRQDTNGHSAFKTHHRRGESQNKIPFLSPTKANGTPLQPLEKSPSPSPSRQQSSPTKSSLSTKLMHNTFPRAFDPNSSTWSEDEEQTISPPRALRRHAKSVTFDHNPPEVNEYEMVTPDPSSVASGSRQGSFDSYDEEDEDDQISLADGPADGDDSFDASLEDTDKTPVVLPEDWRHMSPDVAGNALASSFEDPFAEDGRSTPSQQWHAYRTASVNSDNDARPLPPVPGFIQNNSRPSSSSGLASVAERVQAAHAQRTLPTPPRAAMISKSDLLGMKRDASVTLEDRLRLMGLEDQTSPKESSTSKEAARLRKHGLGIHVYEDEVEPEEDEAVKLEEYKMEEYKFPRISRESILRKVKSRTFAHSDDYDIATLDPDVPIPSREASSNFDEEVADVPIKQEEDEDPVDLYSIHEMYGVEGDEEFNRESSVIHHDLPSVNDKQKDDDAESCYSNQDEQEESQRVSSGSGTDDGGPPTPTQANMIKTSTPRISGENGNSLPEFSSFIDDADFQSGLASYMSSSTPPPPQVPEKDRPFEAPASQKLDLSSVHQYFQLENSAERHTPEPTLENEDEPGTPDSVVHHPIHGSPDLESPELESPELESPELESPGRESPDVPIQIATVKAPGGKLKIRPSATPADMETMAATRRQVSGQHPPPIPDKSPRRQSMDFEPDVQITQNEKDNVAESASPTKRRQSFKKLEITDSSFAEDISFDLDQEFDRVIESSKKGYLMRQNTKMVIAKRNFSNDVPLSPTLEQRPSSAGTRSAGPSPRKASHERAKSWTTEPWNGKARRKSIRTTSGSRKSISSGPIPPLPGQESAVTAGLGTVMEDSIMASADGDDLMGEGVERGRLFVKVVGVKDLDLPLPPNEQTHFQLTLDNGLHCVTTSWLELGRTAPIGQEFELVVLNDLEFQLTLQTRLTPPAKSPILVSPVSPTKSPSKSPAKKSSFANFLMSPKKRREADRLAKEKQEEEEKQRLALERRRTEEQRQAARQRAPTAYDLLHELVGSDGSFGRAYVSLKNHESHCFGRPIMVDMPIFNEWALEDAAFASSVKSKRGGTLRRPPYEVGKLTLQLLYVPRPKSATEDDMPKSMNACIRELREAEEANERVWEGHLSQQGGDCPYWRRRFFRLEGTNLTAFHETTRQPRAKIDLAKAAKLIDDKGSLLQPDTTKASKGRRKSAFDEDEAYQFVEEGFRIRFANGETIDFYADNAKDKEGWMAVLSRTVGKSAAVGNAWCQAVLAQEKKVAKDLKTKSRDATANGNTRPHSADGPPPQHNPAKSSRSVPSSPVKQMRHSQVGSANRQQQQQQQQQQQVQNPPQPRQRGSASGRASPSRRKQIQSMIF</sequence>
<dbReference type="PANTHER" id="PTHR36100:SF1">
    <property type="entry name" value="BUD SITE SELECTION PROTEIN 4"/>
    <property type="match status" value="1"/>
</dbReference>
<dbReference type="PANTHER" id="PTHR36100">
    <property type="entry name" value="BUD SITE SELECTION PROTEIN 4"/>
    <property type="match status" value="1"/>
</dbReference>
<feature type="compositionally biased region" description="Polar residues" evidence="3">
    <location>
        <begin position="915"/>
        <end position="931"/>
    </location>
</feature>
<dbReference type="SUPFAM" id="SSF50729">
    <property type="entry name" value="PH domain-like"/>
    <property type="match status" value="1"/>
</dbReference>
<dbReference type="InterPro" id="IPR052007">
    <property type="entry name" value="Bud4"/>
</dbReference>
<dbReference type="Proteomes" id="UP000800235">
    <property type="component" value="Unassembled WGS sequence"/>
</dbReference>
<dbReference type="Gene3D" id="2.30.29.30">
    <property type="entry name" value="Pleckstrin-homology domain (PH domain)/Phosphotyrosine-binding domain (PTB)"/>
    <property type="match status" value="1"/>
</dbReference>
<evidence type="ECO:0000256" key="1">
    <source>
        <dbReference type="ARBA" id="ARBA00022618"/>
    </source>
</evidence>
<feature type="compositionally biased region" description="Polar residues" evidence="3">
    <location>
        <begin position="44"/>
        <end position="54"/>
    </location>
</feature>
<dbReference type="InterPro" id="IPR001849">
    <property type="entry name" value="PH_domain"/>
</dbReference>
<feature type="compositionally biased region" description="Polar residues" evidence="3">
    <location>
        <begin position="12"/>
        <end position="21"/>
    </location>
</feature>
<feature type="compositionally biased region" description="Acidic residues" evidence="3">
    <location>
        <begin position="758"/>
        <end position="771"/>
    </location>
</feature>
<feature type="region of interest" description="Disordered" evidence="3">
    <location>
        <begin position="1"/>
        <end position="117"/>
    </location>
</feature>
<feature type="region of interest" description="Disordered" evidence="3">
    <location>
        <begin position="1416"/>
        <end position="1512"/>
    </location>
</feature>
<dbReference type="PROSITE" id="PS50003">
    <property type="entry name" value="PH_DOMAIN"/>
    <property type="match status" value="1"/>
</dbReference>
<feature type="compositionally biased region" description="Polar residues" evidence="3">
    <location>
        <begin position="646"/>
        <end position="667"/>
    </location>
</feature>
<evidence type="ECO:0000256" key="2">
    <source>
        <dbReference type="ARBA" id="ARBA00023306"/>
    </source>
</evidence>
<reference evidence="5" key="1">
    <citation type="journal article" date="2020" name="Stud. Mycol.">
        <title>101 Dothideomycetes genomes: a test case for predicting lifestyles and emergence of pathogens.</title>
        <authorList>
            <person name="Haridas S."/>
            <person name="Albert R."/>
            <person name="Binder M."/>
            <person name="Bloem J."/>
            <person name="Labutti K."/>
            <person name="Salamov A."/>
            <person name="Andreopoulos B."/>
            <person name="Baker S."/>
            <person name="Barry K."/>
            <person name="Bills G."/>
            <person name="Bluhm B."/>
            <person name="Cannon C."/>
            <person name="Castanera R."/>
            <person name="Culley D."/>
            <person name="Daum C."/>
            <person name="Ezra D."/>
            <person name="Gonzalez J."/>
            <person name="Henrissat B."/>
            <person name="Kuo A."/>
            <person name="Liang C."/>
            <person name="Lipzen A."/>
            <person name="Lutzoni F."/>
            <person name="Magnuson J."/>
            <person name="Mondo S."/>
            <person name="Nolan M."/>
            <person name="Ohm R."/>
            <person name="Pangilinan J."/>
            <person name="Park H.-J."/>
            <person name="Ramirez L."/>
            <person name="Alfaro M."/>
            <person name="Sun H."/>
            <person name="Tritt A."/>
            <person name="Yoshinaga Y."/>
            <person name="Zwiers L.-H."/>
            <person name="Turgeon B."/>
            <person name="Goodwin S."/>
            <person name="Spatafora J."/>
            <person name="Crous P."/>
            <person name="Grigoriev I."/>
        </authorList>
    </citation>
    <scope>NUCLEOTIDE SEQUENCE</scope>
    <source>
        <strain evidence="5">CBS 130266</strain>
    </source>
</reference>
<keyword evidence="2" id="KW-0131">Cell cycle</keyword>
<feature type="compositionally biased region" description="Polar residues" evidence="3">
    <location>
        <begin position="80"/>
        <end position="94"/>
    </location>
</feature>
<proteinExistence type="predicted"/>
<dbReference type="InterPro" id="IPR011993">
    <property type="entry name" value="PH-like_dom_sf"/>
</dbReference>
<dbReference type="OrthoDB" id="2123378at2759"/>
<dbReference type="FunFam" id="2.30.29.30:FF:000311">
    <property type="entry name" value="GTP binding protein (Bud4)"/>
    <property type="match status" value="1"/>
</dbReference>
<protein>
    <submittedName>
        <fullName evidence="5">DUF1709-domain-containing protein</fullName>
    </submittedName>
</protein>
<keyword evidence="1" id="KW-0132">Cell division</keyword>
<feature type="compositionally biased region" description="Basic and acidic residues" evidence="3">
    <location>
        <begin position="1127"/>
        <end position="1157"/>
    </location>
</feature>
<feature type="compositionally biased region" description="Acidic residues" evidence="3">
    <location>
        <begin position="319"/>
        <end position="330"/>
    </location>
</feature>
<feature type="region of interest" description="Disordered" evidence="3">
    <location>
        <begin position="915"/>
        <end position="985"/>
    </location>
</feature>
<dbReference type="EMBL" id="MU007016">
    <property type="protein sequence ID" value="KAF2434551.1"/>
    <property type="molecule type" value="Genomic_DNA"/>
</dbReference>
<feature type="region of interest" description="Disordered" evidence="3">
    <location>
        <begin position="1091"/>
        <end position="1163"/>
    </location>
</feature>
<organism evidence="5 6">
    <name type="scientific">Tothia fuscella</name>
    <dbReference type="NCBI Taxonomy" id="1048955"/>
    <lineage>
        <taxon>Eukaryota</taxon>
        <taxon>Fungi</taxon>
        <taxon>Dikarya</taxon>
        <taxon>Ascomycota</taxon>
        <taxon>Pezizomycotina</taxon>
        <taxon>Dothideomycetes</taxon>
        <taxon>Pleosporomycetidae</taxon>
        <taxon>Venturiales</taxon>
        <taxon>Cylindrosympodiaceae</taxon>
        <taxon>Tothia</taxon>
    </lineage>
</organism>
<feature type="domain" description="PH" evidence="4">
    <location>
        <begin position="1275"/>
        <end position="1395"/>
    </location>
</feature>
<evidence type="ECO:0000313" key="5">
    <source>
        <dbReference type="EMBL" id="KAF2434551.1"/>
    </source>
</evidence>
<feature type="compositionally biased region" description="Low complexity" evidence="3">
    <location>
        <begin position="1098"/>
        <end position="1115"/>
    </location>
</feature>
<feature type="compositionally biased region" description="Acidic residues" evidence="3">
    <location>
        <begin position="302"/>
        <end position="311"/>
    </location>
</feature>
<dbReference type="GO" id="GO:0005525">
    <property type="term" value="F:GTP binding"/>
    <property type="evidence" value="ECO:0007669"/>
    <property type="project" value="TreeGrafter"/>
</dbReference>
<feature type="compositionally biased region" description="Low complexity" evidence="3">
    <location>
        <begin position="1448"/>
        <end position="1459"/>
    </location>
</feature>
<dbReference type="Pfam" id="PF00169">
    <property type="entry name" value="PH"/>
    <property type="match status" value="1"/>
</dbReference>
<feature type="compositionally biased region" description="Low complexity" evidence="3">
    <location>
        <begin position="1471"/>
        <end position="1500"/>
    </location>
</feature>
<feature type="compositionally biased region" description="Polar residues" evidence="3">
    <location>
        <begin position="287"/>
        <end position="300"/>
    </location>
</feature>
<feature type="compositionally biased region" description="Polar residues" evidence="3">
    <location>
        <begin position="399"/>
        <end position="411"/>
    </location>
</feature>
<name>A0A9P4NZE1_9PEZI</name>
<feature type="region of interest" description="Disordered" evidence="3">
    <location>
        <begin position="383"/>
        <end position="433"/>
    </location>
</feature>
<keyword evidence="6" id="KW-1185">Reference proteome</keyword>
<gene>
    <name evidence="5" type="ORF">EJ08DRAFT_646499</name>
</gene>
<evidence type="ECO:0000259" key="4">
    <source>
        <dbReference type="PROSITE" id="PS50003"/>
    </source>
</evidence>